<dbReference type="Pfam" id="PF15434">
    <property type="entry name" value="FAM104"/>
    <property type="match status" value="1"/>
</dbReference>
<dbReference type="STRING" id="42514.ENSPNAP00000019889"/>
<dbReference type="Ensembl" id="ENSPNAT00000030027.2">
    <property type="protein sequence ID" value="ENSPNAP00000019889.2"/>
    <property type="gene ID" value="ENSPNAG00000006550.2"/>
</dbReference>
<dbReference type="Proteomes" id="UP001501920">
    <property type="component" value="Chromosome 13"/>
</dbReference>
<dbReference type="OMA" id="LLPICIN"/>
<reference evidence="1" key="3">
    <citation type="submission" date="2025-09" db="UniProtKB">
        <authorList>
            <consortium name="Ensembl"/>
        </authorList>
    </citation>
    <scope>IDENTIFICATION</scope>
</reference>
<keyword evidence="2" id="KW-1185">Reference proteome</keyword>
<protein>
    <submittedName>
        <fullName evidence="1">Si:dkey-21c1.1</fullName>
    </submittedName>
</protein>
<accession>A0A3B4DA87</accession>
<evidence type="ECO:0000313" key="2">
    <source>
        <dbReference type="Proteomes" id="UP001501920"/>
    </source>
</evidence>
<dbReference type="PANTHER" id="PTHR34763:SF1">
    <property type="entry name" value="PROTEIN FAM104A"/>
    <property type="match status" value="1"/>
</dbReference>
<dbReference type="GeneTree" id="ENSGT00980000198917"/>
<proteinExistence type="predicted"/>
<dbReference type="PANTHER" id="PTHR34763">
    <property type="entry name" value="PROTEIN FAM104A"/>
    <property type="match status" value="1"/>
</dbReference>
<evidence type="ECO:0000313" key="1">
    <source>
        <dbReference type="Ensembl" id="ENSPNAP00000019889.2"/>
    </source>
</evidence>
<sequence length="129" mass="14271">MLPLFRVKVNLSSSYFNRKRRHSCDVEDAQHLLQAKRLVSQPFLPELGRDVWDSESLAGTSSISQSTDQKGKCILTDSCGSSSSSNCAHLVEEPAFSLSESDSSYSHINRILREAHFSSLQTRGQPGPT</sequence>
<dbReference type="AlphaFoldDB" id="A0A3B4DA87"/>
<organism evidence="1 2">
    <name type="scientific">Pygocentrus nattereri</name>
    <name type="common">Red-bellied piranha</name>
    <dbReference type="NCBI Taxonomy" id="42514"/>
    <lineage>
        <taxon>Eukaryota</taxon>
        <taxon>Metazoa</taxon>
        <taxon>Chordata</taxon>
        <taxon>Craniata</taxon>
        <taxon>Vertebrata</taxon>
        <taxon>Euteleostomi</taxon>
        <taxon>Actinopterygii</taxon>
        <taxon>Neopterygii</taxon>
        <taxon>Teleostei</taxon>
        <taxon>Ostariophysi</taxon>
        <taxon>Characiformes</taxon>
        <taxon>Characoidei</taxon>
        <taxon>Pygocentrus</taxon>
    </lineage>
</organism>
<reference evidence="1" key="2">
    <citation type="submission" date="2025-08" db="UniProtKB">
        <authorList>
            <consortium name="Ensembl"/>
        </authorList>
    </citation>
    <scope>IDENTIFICATION</scope>
</reference>
<reference evidence="1 2" key="1">
    <citation type="submission" date="2020-10" db="EMBL/GenBank/DDBJ databases">
        <title>Pygocentrus nattereri (red-bellied piranha) genome, fPygNat1, primary haplotype.</title>
        <authorList>
            <person name="Myers G."/>
            <person name="Meyer A."/>
            <person name="Karagic N."/>
            <person name="Pippel M."/>
            <person name="Winkler S."/>
            <person name="Tracey A."/>
            <person name="Wood J."/>
            <person name="Formenti G."/>
            <person name="Howe K."/>
            <person name="Fedrigo O."/>
            <person name="Jarvis E.D."/>
        </authorList>
    </citation>
    <scope>NUCLEOTIDE SEQUENCE [LARGE SCALE GENOMIC DNA]</scope>
</reference>
<name>A0A3B4DA87_PYGNA</name>
<dbReference type="InterPro" id="IPR029222">
    <property type="entry name" value="VCF1/2-like"/>
</dbReference>